<gene>
    <name evidence="1" type="ORF">C4N21_03985</name>
</gene>
<sequence length="97" mass="10892">MAVNKITHSWNEDYTGLIFTGSQRQPTPVEVHNYCVAQHIPLEGVYIAAVRLGGEWTPPEDAKSIEIFEFGENCPVCGKAFVLDTDICPICHKRWDS</sequence>
<organism evidence="1 2">
    <name type="scientific">Faecalibacterium prausnitzii</name>
    <dbReference type="NCBI Taxonomy" id="853"/>
    <lineage>
        <taxon>Bacteria</taxon>
        <taxon>Bacillati</taxon>
        <taxon>Bacillota</taxon>
        <taxon>Clostridia</taxon>
        <taxon>Eubacteriales</taxon>
        <taxon>Oscillospiraceae</taxon>
        <taxon>Faecalibacterium</taxon>
    </lineage>
</organism>
<proteinExistence type="predicted"/>
<evidence type="ECO:0000313" key="2">
    <source>
        <dbReference type="Proteomes" id="UP000250550"/>
    </source>
</evidence>
<dbReference type="EMBL" id="PRLF01000003">
    <property type="protein sequence ID" value="RAW66473.1"/>
    <property type="molecule type" value="Genomic_DNA"/>
</dbReference>
<accession>A0A329URQ3</accession>
<dbReference type="Proteomes" id="UP000250550">
    <property type="component" value="Unassembled WGS sequence"/>
</dbReference>
<comment type="caution">
    <text evidence="1">The sequence shown here is derived from an EMBL/GenBank/DDBJ whole genome shotgun (WGS) entry which is preliminary data.</text>
</comment>
<name>A0A329URQ3_9FIRM</name>
<evidence type="ECO:0000313" key="1">
    <source>
        <dbReference type="EMBL" id="RAW66473.1"/>
    </source>
</evidence>
<protein>
    <submittedName>
        <fullName evidence="1">Uncharacterized protein</fullName>
    </submittedName>
</protein>
<dbReference type="AlphaFoldDB" id="A0A329URQ3"/>
<reference evidence="1 2" key="1">
    <citation type="submission" date="2018-02" db="EMBL/GenBank/DDBJ databases">
        <title>Complete genome sequencing of Faecalibacterium prausnitzii strains isolated from the human gut.</title>
        <authorList>
            <person name="Fitzgerald B.C."/>
            <person name="Shkoporov A.N."/>
            <person name="Ross P.R."/>
            <person name="Hill C."/>
        </authorList>
    </citation>
    <scope>NUCLEOTIDE SEQUENCE [LARGE SCALE GENOMIC DNA]</scope>
    <source>
        <strain evidence="1 2">APC924/119</strain>
    </source>
</reference>